<evidence type="ECO:0000259" key="4">
    <source>
        <dbReference type="PROSITE" id="PS51186"/>
    </source>
</evidence>
<proteinExistence type="inferred from homology"/>
<evidence type="ECO:0000256" key="3">
    <source>
        <dbReference type="ARBA" id="ARBA00038502"/>
    </source>
</evidence>
<dbReference type="EMBL" id="CP066681">
    <property type="protein sequence ID" value="QQG35924.1"/>
    <property type="molecule type" value="Genomic_DNA"/>
</dbReference>
<dbReference type="InterPro" id="IPR051531">
    <property type="entry name" value="N-acetyltransferase"/>
</dbReference>
<keyword evidence="2" id="KW-0012">Acyltransferase</keyword>
<dbReference type="InterPro" id="IPR000182">
    <property type="entry name" value="GNAT_dom"/>
</dbReference>
<sequence length="237" mass="26221">MTASINTQSHFNNAAAHAKPVTIETPRLILRETQHTDIDSFRDITTRPDFYYYCFDGSENKLREFMDVSVRTQTPDPSTGLREKFMLAVTLKDSGKVIGHASLMRIEEYTLPMADVDYEAAYFIDSHHNGHGYGQEALLNTMHYGFSELGLPGLGSVQELDNAKAIAIASKVLGFKKVGECVGQTVKGPKQHQVCIVVPDDFYPLRANDKQVYIAPDALLRANRLAATALDSKPSAP</sequence>
<evidence type="ECO:0000256" key="1">
    <source>
        <dbReference type="ARBA" id="ARBA00022679"/>
    </source>
</evidence>
<dbReference type="PROSITE" id="PS51186">
    <property type="entry name" value="GNAT"/>
    <property type="match status" value="1"/>
</dbReference>
<evidence type="ECO:0000256" key="2">
    <source>
        <dbReference type="ARBA" id="ARBA00023315"/>
    </source>
</evidence>
<name>A0A7T5R1Q9_9BACT</name>
<evidence type="ECO:0000313" key="5">
    <source>
        <dbReference type="EMBL" id="QQG35924.1"/>
    </source>
</evidence>
<feature type="domain" description="N-acetyltransferase" evidence="4">
    <location>
        <begin position="28"/>
        <end position="201"/>
    </location>
</feature>
<accession>A0A7T5R1Q9</accession>
<dbReference type="AlphaFoldDB" id="A0A7T5R1Q9"/>
<dbReference type="PANTHER" id="PTHR43792">
    <property type="entry name" value="GNAT FAMILY, PUTATIVE (AFU_ORTHOLOGUE AFUA_3G00765)-RELATED-RELATED"/>
    <property type="match status" value="1"/>
</dbReference>
<keyword evidence="1 5" id="KW-0808">Transferase</keyword>
<comment type="similarity">
    <text evidence="3">Belongs to the acetyltransferase family. RimJ subfamily.</text>
</comment>
<dbReference type="SUPFAM" id="SSF55729">
    <property type="entry name" value="Acyl-CoA N-acyltransferases (Nat)"/>
    <property type="match status" value="1"/>
</dbReference>
<dbReference type="Proteomes" id="UP000595362">
    <property type="component" value="Chromosome"/>
</dbReference>
<evidence type="ECO:0000313" key="6">
    <source>
        <dbReference type="Proteomes" id="UP000595362"/>
    </source>
</evidence>
<dbReference type="PANTHER" id="PTHR43792:SF8">
    <property type="entry name" value="[RIBOSOMAL PROTEIN US5]-ALANINE N-ACETYLTRANSFERASE"/>
    <property type="match status" value="1"/>
</dbReference>
<organism evidence="5 6">
    <name type="scientific">Micavibrio aeruginosavorus</name>
    <dbReference type="NCBI Taxonomy" id="349221"/>
    <lineage>
        <taxon>Bacteria</taxon>
        <taxon>Pseudomonadati</taxon>
        <taxon>Bdellovibrionota</taxon>
        <taxon>Bdellovibrionia</taxon>
        <taxon>Bdellovibrionales</taxon>
        <taxon>Pseudobdellovibrionaceae</taxon>
        <taxon>Micavibrio</taxon>
    </lineage>
</organism>
<gene>
    <name evidence="5" type="ORF">HYS17_10540</name>
</gene>
<dbReference type="GO" id="GO:0016747">
    <property type="term" value="F:acyltransferase activity, transferring groups other than amino-acyl groups"/>
    <property type="evidence" value="ECO:0007669"/>
    <property type="project" value="InterPro"/>
</dbReference>
<protein>
    <submittedName>
        <fullName evidence="5">GNAT family N-acetyltransferase</fullName>
    </submittedName>
</protein>
<reference evidence="5 6" key="1">
    <citation type="submission" date="2020-07" db="EMBL/GenBank/DDBJ databases">
        <title>Huge and variable diversity of episymbiotic CPR bacteria and DPANN archaea in groundwater ecosystems.</title>
        <authorList>
            <person name="He C.Y."/>
            <person name="Keren R."/>
            <person name="Whittaker M."/>
            <person name="Farag I.F."/>
            <person name="Doudna J."/>
            <person name="Cate J.H.D."/>
            <person name="Banfield J.F."/>
        </authorList>
    </citation>
    <scope>NUCLEOTIDE SEQUENCE [LARGE SCALE GENOMIC DNA]</scope>
    <source>
        <strain evidence="5">NC_groundwater_70_Ag_B-0.1um_54_66</strain>
    </source>
</reference>
<dbReference type="InterPro" id="IPR016181">
    <property type="entry name" value="Acyl_CoA_acyltransferase"/>
</dbReference>
<dbReference type="Gene3D" id="3.40.630.30">
    <property type="match status" value="1"/>
</dbReference>
<dbReference type="Pfam" id="PF13302">
    <property type="entry name" value="Acetyltransf_3"/>
    <property type="match status" value="1"/>
</dbReference>